<sequence length="321" mass="34152">MIDTRDDMLAKLKTFLEQENKPSTPDGLTTAARRTLIEFWGEMRGLLAVNDASRGLDQLDNMASALIEARGRAAATHRDSILILPSPSRQSSTVGALPHPSFTSDAVPKKRAAAAAPAKASKAKKQRASTGSAKKSKPSSSSSTETPTPSPPQLDFDLAPDTPVDVRRAIETICVKASAAQRAPYQLAFLGKTSTPGTILRTTLASMLRTGVSGTPFGPRSWSGLSTRLWQRVRRRLSVANARWRPFASVCASSVSAWKRGGTSTSCAVWRPRGTATSCGGEGKRGGVPTRQRATPALPSATSWTFTKTIMESTVAKCATP</sequence>
<reference evidence="2 3" key="1">
    <citation type="submission" date="2018-08" db="EMBL/GenBank/DDBJ databases">
        <title>Genomic investigation of the strawberry pathogen Phytophthora fragariae indicates pathogenicity is determined by transcriptional variation in three key races.</title>
        <authorList>
            <person name="Adams T.M."/>
            <person name="Armitage A.D."/>
            <person name="Sobczyk M.K."/>
            <person name="Bates H.J."/>
            <person name="Dunwell J.M."/>
            <person name="Nellist C.F."/>
            <person name="Harrison R.J."/>
        </authorList>
    </citation>
    <scope>NUCLEOTIDE SEQUENCE [LARGE SCALE GENOMIC DNA]</scope>
    <source>
        <strain evidence="2 3">A4</strain>
    </source>
</reference>
<feature type="region of interest" description="Disordered" evidence="1">
    <location>
        <begin position="85"/>
        <end position="160"/>
    </location>
</feature>
<dbReference type="EMBL" id="QXGE01004889">
    <property type="protein sequence ID" value="KAE9269144.1"/>
    <property type="molecule type" value="Genomic_DNA"/>
</dbReference>
<evidence type="ECO:0000313" key="3">
    <source>
        <dbReference type="Proteomes" id="UP000437068"/>
    </source>
</evidence>
<feature type="compositionally biased region" description="Low complexity" evidence="1">
    <location>
        <begin position="128"/>
        <end position="147"/>
    </location>
</feature>
<gene>
    <name evidence="2" type="ORF">PF001_g29354</name>
</gene>
<evidence type="ECO:0000256" key="1">
    <source>
        <dbReference type="SAM" id="MobiDB-lite"/>
    </source>
</evidence>
<name>A0A6A4B4W5_9STRA</name>
<comment type="caution">
    <text evidence="2">The sequence shown here is derived from an EMBL/GenBank/DDBJ whole genome shotgun (WGS) entry which is preliminary data.</text>
</comment>
<proteinExistence type="predicted"/>
<evidence type="ECO:0000313" key="2">
    <source>
        <dbReference type="EMBL" id="KAE9269144.1"/>
    </source>
</evidence>
<dbReference type="AlphaFoldDB" id="A0A6A4B4W5"/>
<organism evidence="2 3">
    <name type="scientific">Phytophthora fragariae</name>
    <dbReference type="NCBI Taxonomy" id="53985"/>
    <lineage>
        <taxon>Eukaryota</taxon>
        <taxon>Sar</taxon>
        <taxon>Stramenopiles</taxon>
        <taxon>Oomycota</taxon>
        <taxon>Peronosporomycetes</taxon>
        <taxon>Peronosporales</taxon>
        <taxon>Peronosporaceae</taxon>
        <taxon>Phytophthora</taxon>
    </lineage>
</organism>
<protein>
    <submittedName>
        <fullName evidence="2">Uncharacterized protein</fullName>
    </submittedName>
</protein>
<feature type="region of interest" description="Disordered" evidence="1">
    <location>
        <begin position="276"/>
        <end position="298"/>
    </location>
</feature>
<dbReference type="Proteomes" id="UP000437068">
    <property type="component" value="Unassembled WGS sequence"/>
</dbReference>
<accession>A0A6A4B4W5</accession>